<comment type="caution">
    <text evidence="3">The sequence shown here is derived from an EMBL/GenBank/DDBJ whole genome shotgun (WGS) entry which is preliminary data.</text>
</comment>
<feature type="domain" description="Glycosyl hydrolase family 92" evidence="1">
    <location>
        <begin position="264"/>
        <end position="721"/>
    </location>
</feature>
<organism evidence="3 4">
    <name type="scientific">Fodinibius salsisoli</name>
    <dbReference type="NCBI Taxonomy" id="2820877"/>
    <lineage>
        <taxon>Bacteria</taxon>
        <taxon>Pseudomonadati</taxon>
        <taxon>Balneolota</taxon>
        <taxon>Balneolia</taxon>
        <taxon>Balneolales</taxon>
        <taxon>Balneolaceae</taxon>
        <taxon>Fodinibius</taxon>
    </lineage>
</organism>
<feature type="domain" description="Glycosyl hydrolase family 92 N-terminal" evidence="2">
    <location>
        <begin position="39"/>
        <end position="244"/>
    </location>
</feature>
<dbReference type="InterPro" id="IPR008928">
    <property type="entry name" value="6-hairpin_glycosidase_sf"/>
</dbReference>
<dbReference type="Gene3D" id="1.20.1050.60">
    <property type="entry name" value="alpha-1,2-mannosidase"/>
    <property type="match status" value="1"/>
</dbReference>
<proteinExistence type="predicted"/>
<dbReference type="Gene3D" id="3.30.2080.10">
    <property type="entry name" value="GH92 mannosidase domain"/>
    <property type="match status" value="1"/>
</dbReference>
<dbReference type="InterPro" id="IPR012939">
    <property type="entry name" value="Glyco_hydro_92"/>
</dbReference>
<dbReference type="InterPro" id="IPR014718">
    <property type="entry name" value="GH-type_carb-bd"/>
</dbReference>
<dbReference type="PANTHER" id="PTHR12143">
    <property type="entry name" value="PEPTIDE N-GLYCANASE PNGASE -RELATED"/>
    <property type="match status" value="1"/>
</dbReference>
<sequence length="723" mass="81549">MMNKAFPILSTCYLPLLILLIVAFSCDNKTNDSQKLTSHVNPFIGTEPLTDTTLIGYTPPKGWRVWAGLTYPGAARPNAMVQLSPVTEYGTGTGYQYEDSVIKGFTHTNKGHWNLGHIPVLPVTGEVSGDNLGSAFSHDSETASPGYYRVLLEYYGVDAELTTIKRSGFHRYHFPEDSSKKVAFDLSRSNEGVHGWKVKQVGERAVAGYQDTGYKVYFYARFNQNVERLKEGNKEDPLSMVYLADEGSSKVELQIGLSFVSQENAKENLEAEIGNQGFEEVKQSASKEWEQLLEGIKVTGGTLKEKELFYTSLYRSFLWPALRSDYNGEYRDVEGNVTTAGFNYYTRPALWDTYRNKLVLMGMLSPNVTSDVIQSLIATGDKMGFIPTFFHGDHAAPFIAGSYLRGIKDFDVEKALKLLIQNATREGGPRPYIKEYMDRGYITTPEVNRAHVETKAKAAVTKTLEYAYDDYSVALLAAAVGDTVAEKKFMQRSSNYKNLFDSSTGFMRGKLENGDWVQSFNPEYPYYEYMYREANAWQSSFFAPHDMEGLIDLHGSEEAFEAKMDSLFSIPWNSSYVARNVCCFLGQYSQGNQPDHNYPYLYYFVDKQPKTQKILNTIMHKFYGVGEHGLALSGMDDAGEMSAWYVFNAIGLYPFSPADEEYLISIPLFDSVKIKVENNEFLIEKRREGIKINNLKLNEDTLEKFSLPHQALQAGGKLEIAVN</sequence>
<dbReference type="PROSITE" id="PS51257">
    <property type="entry name" value="PROKAR_LIPOPROTEIN"/>
    <property type="match status" value="1"/>
</dbReference>
<dbReference type="PANTHER" id="PTHR12143:SF39">
    <property type="entry name" value="SECRETED PROTEIN"/>
    <property type="match status" value="1"/>
</dbReference>
<evidence type="ECO:0000259" key="1">
    <source>
        <dbReference type="Pfam" id="PF07971"/>
    </source>
</evidence>
<dbReference type="InterPro" id="IPR005887">
    <property type="entry name" value="GH92_a_mannosidase_put"/>
</dbReference>
<dbReference type="EMBL" id="JAGGJA010000003">
    <property type="protein sequence ID" value="MCW9706484.1"/>
    <property type="molecule type" value="Genomic_DNA"/>
</dbReference>
<dbReference type="Proteomes" id="UP001207918">
    <property type="component" value="Unassembled WGS sequence"/>
</dbReference>
<keyword evidence="3" id="KW-0378">Hydrolase</keyword>
<evidence type="ECO:0000313" key="3">
    <source>
        <dbReference type="EMBL" id="MCW9706484.1"/>
    </source>
</evidence>
<accession>A0ABT3PKP7</accession>
<dbReference type="Gene3D" id="2.70.98.10">
    <property type="match status" value="1"/>
</dbReference>
<gene>
    <name evidence="3" type="ORF">J6I44_06440</name>
</gene>
<dbReference type="Pfam" id="PF17678">
    <property type="entry name" value="Glyco_hydro_92N"/>
    <property type="match status" value="1"/>
</dbReference>
<dbReference type="Gene3D" id="1.20.1610.10">
    <property type="entry name" value="alpha-1,2-mannosidases domains"/>
    <property type="match status" value="1"/>
</dbReference>
<protein>
    <submittedName>
        <fullName evidence="3">GH92 family glycosyl hydrolase</fullName>
        <ecNumber evidence="3">3.2.1.-</ecNumber>
    </submittedName>
</protein>
<dbReference type="SUPFAM" id="SSF48208">
    <property type="entry name" value="Six-hairpin glycosidases"/>
    <property type="match status" value="1"/>
</dbReference>
<dbReference type="RefSeq" id="WP_265765190.1">
    <property type="nucleotide sequence ID" value="NZ_JAGGJA010000003.1"/>
</dbReference>
<dbReference type="InterPro" id="IPR041371">
    <property type="entry name" value="GH92_N"/>
</dbReference>
<dbReference type="Pfam" id="PF07971">
    <property type="entry name" value="Glyco_hydro_92"/>
    <property type="match status" value="1"/>
</dbReference>
<dbReference type="InterPro" id="IPR050883">
    <property type="entry name" value="PNGase"/>
</dbReference>
<dbReference type="NCBIfam" id="TIGR01180">
    <property type="entry name" value="aman2_put"/>
    <property type="match status" value="1"/>
</dbReference>
<evidence type="ECO:0000259" key="2">
    <source>
        <dbReference type="Pfam" id="PF17678"/>
    </source>
</evidence>
<keyword evidence="4" id="KW-1185">Reference proteome</keyword>
<keyword evidence="3" id="KW-0326">Glycosidase</keyword>
<name>A0ABT3PKP7_9BACT</name>
<dbReference type="EC" id="3.2.1.-" evidence="3"/>
<reference evidence="3 4" key="1">
    <citation type="submission" date="2021-03" db="EMBL/GenBank/DDBJ databases">
        <title>Aliifodinibius sp. nov., a new bacterium isolated from saline soil.</title>
        <authorList>
            <person name="Galisteo C."/>
            <person name="De La Haba R."/>
            <person name="Sanchez-Porro C."/>
            <person name="Ventosa A."/>
        </authorList>
    </citation>
    <scope>NUCLEOTIDE SEQUENCE [LARGE SCALE GENOMIC DNA]</scope>
    <source>
        <strain evidence="3 4">1BSP15-2V2</strain>
    </source>
</reference>
<dbReference type="GO" id="GO:0016798">
    <property type="term" value="F:hydrolase activity, acting on glycosyl bonds"/>
    <property type="evidence" value="ECO:0007669"/>
    <property type="project" value="UniProtKB-KW"/>
</dbReference>
<evidence type="ECO:0000313" key="4">
    <source>
        <dbReference type="Proteomes" id="UP001207918"/>
    </source>
</evidence>